<dbReference type="NCBIfam" id="TIGR01855">
    <property type="entry name" value="IMP_synth_hisH"/>
    <property type="match status" value="1"/>
</dbReference>
<evidence type="ECO:0000256" key="6">
    <source>
        <dbReference type="ARBA" id="ARBA00023102"/>
    </source>
</evidence>
<protein>
    <recommendedName>
        <fullName evidence="11">Imidazole glycerol phosphate synthase subunit HisH</fullName>
        <ecNumber evidence="11">4.3.2.10</ecNumber>
    </recommendedName>
    <alternativeName>
        <fullName evidence="11">IGP synthase glutaminase subunit</fullName>
        <ecNumber evidence="11">3.5.1.2</ecNumber>
    </alternativeName>
    <alternativeName>
        <fullName evidence="11">IGP synthase subunit HisH</fullName>
    </alternativeName>
    <alternativeName>
        <fullName evidence="11">ImGP synthase subunit HisH</fullName>
        <shortName evidence="11">IGPS subunit HisH</shortName>
    </alternativeName>
</protein>
<organism evidence="14">
    <name type="scientific">Scrofimicrobium appendicitidis</name>
    <dbReference type="NCBI Taxonomy" id="3079930"/>
    <lineage>
        <taxon>Bacteria</taxon>
        <taxon>Bacillati</taxon>
        <taxon>Actinomycetota</taxon>
        <taxon>Actinomycetes</taxon>
        <taxon>Actinomycetales</taxon>
        <taxon>Actinomycetaceae</taxon>
        <taxon>Scrofimicrobium</taxon>
    </lineage>
</organism>
<comment type="function">
    <text evidence="8 11">IGPS catalyzes the conversion of PRFAR and glutamine to IGP, AICAR and glutamate. The HisH subunit catalyzes the hydrolysis of glutamine to glutamate and ammonia as part of the synthesis of IGP and AICAR. The resulting ammonia molecule is channeled to the active site of HisF.</text>
</comment>
<dbReference type="CDD" id="cd01748">
    <property type="entry name" value="GATase1_IGP_Synthase"/>
    <property type="match status" value="1"/>
</dbReference>
<dbReference type="GO" id="GO:0000107">
    <property type="term" value="F:imidazoleglycerol-phosphate synthase activity"/>
    <property type="evidence" value="ECO:0007669"/>
    <property type="project" value="UniProtKB-UniRule"/>
</dbReference>
<gene>
    <name evidence="11 14" type="primary">hisH</name>
    <name evidence="14" type="ORF">SAC06_06750</name>
</gene>
<comment type="pathway">
    <text evidence="1 11">Amino-acid biosynthesis; L-histidine biosynthesis; L-histidine from 5-phospho-alpha-D-ribose 1-diphosphate: step 5/9.</text>
</comment>
<dbReference type="Pfam" id="PF00117">
    <property type="entry name" value="GATase"/>
    <property type="match status" value="1"/>
</dbReference>
<dbReference type="PANTHER" id="PTHR42701">
    <property type="entry name" value="IMIDAZOLE GLYCEROL PHOSPHATE SYNTHASE SUBUNIT HISH"/>
    <property type="match status" value="1"/>
</dbReference>
<evidence type="ECO:0000256" key="3">
    <source>
        <dbReference type="ARBA" id="ARBA00022605"/>
    </source>
</evidence>
<comment type="catalytic activity">
    <reaction evidence="9 11">
        <text>5-[(5-phospho-1-deoxy-D-ribulos-1-ylimino)methylamino]-1-(5-phospho-beta-D-ribosyl)imidazole-4-carboxamide + L-glutamine = D-erythro-1-(imidazol-4-yl)glycerol 3-phosphate + 5-amino-1-(5-phospho-beta-D-ribosyl)imidazole-4-carboxamide + L-glutamate + H(+)</text>
        <dbReference type="Rhea" id="RHEA:24793"/>
        <dbReference type="ChEBI" id="CHEBI:15378"/>
        <dbReference type="ChEBI" id="CHEBI:29985"/>
        <dbReference type="ChEBI" id="CHEBI:58278"/>
        <dbReference type="ChEBI" id="CHEBI:58359"/>
        <dbReference type="ChEBI" id="CHEBI:58475"/>
        <dbReference type="ChEBI" id="CHEBI:58525"/>
        <dbReference type="EC" id="4.3.2.10"/>
    </reaction>
</comment>
<evidence type="ECO:0000256" key="8">
    <source>
        <dbReference type="ARBA" id="ARBA00025299"/>
    </source>
</evidence>
<dbReference type="InterPro" id="IPR029062">
    <property type="entry name" value="Class_I_gatase-like"/>
</dbReference>
<dbReference type="InterPro" id="IPR017926">
    <property type="entry name" value="GATASE"/>
</dbReference>
<dbReference type="KEGG" id="sapp:SAC06_06750"/>
<dbReference type="HAMAP" id="MF_00278">
    <property type="entry name" value="HisH"/>
    <property type="match status" value="1"/>
</dbReference>
<feature type="domain" description="Glutamine amidotransferase" evidence="13">
    <location>
        <begin position="8"/>
        <end position="209"/>
    </location>
</feature>
<dbReference type="EMBL" id="CP138335">
    <property type="protein sequence ID" value="XBW07344.1"/>
    <property type="molecule type" value="Genomic_DNA"/>
</dbReference>
<dbReference type="GO" id="GO:0005737">
    <property type="term" value="C:cytoplasm"/>
    <property type="evidence" value="ECO:0007669"/>
    <property type="project" value="UniProtKB-SubCell"/>
</dbReference>
<evidence type="ECO:0000259" key="13">
    <source>
        <dbReference type="Pfam" id="PF00117"/>
    </source>
</evidence>
<evidence type="ECO:0000313" key="14">
    <source>
        <dbReference type="EMBL" id="XBW07344.1"/>
    </source>
</evidence>
<comment type="subcellular location">
    <subcellularLocation>
        <location evidence="11">Cytoplasm</location>
    </subcellularLocation>
</comment>
<dbReference type="AlphaFoldDB" id="A0AAU7V5H8"/>
<dbReference type="PROSITE" id="PS51274">
    <property type="entry name" value="GATASE_COBBQ"/>
    <property type="match status" value="1"/>
</dbReference>
<dbReference type="GO" id="GO:0000105">
    <property type="term" value="P:L-histidine biosynthetic process"/>
    <property type="evidence" value="ECO:0007669"/>
    <property type="project" value="UniProtKB-UniRule"/>
</dbReference>
<evidence type="ECO:0000256" key="10">
    <source>
        <dbReference type="ARBA" id="ARBA00049534"/>
    </source>
</evidence>
<dbReference type="PROSITE" id="PS51273">
    <property type="entry name" value="GATASE_TYPE_1"/>
    <property type="match status" value="1"/>
</dbReference>
<feature type="active site" evidence="11 12">
    <location>
        <position position="194"/>
    </location>
</feature>
<accession>A0AAU7V5H8</accession>
<feature type="active site" description="Nucleophile" evidence="11 12">
    <location>
        <position position="83"/>
    </location>
</feature>
<evidence type="ECO:0000256" key="7">
    <source>
        <dbReference type="ARBA" id="ARBA00023239"/>
    </source>
</evidence>
<keyword evidence="7 11" id="KW-0456">Lyase</keyword>
<dbReference type="SUPFAM" id="SSF52317">
    <property type="entry name" value="Class I glutamine amidotransferase-like"/>
    <property type="match status" value="1"/>
</dbReference>
<evidence type="ECO:0000256" key="2">
    <source>
        <dbReference type="ARBA" id="ARBA00011152"/>
    </source>
</evidence>
<comment type="subunit">
    <text evidence="2 11">Heterodimer of HisH and HisF.</text>
</comment>
<dbReference type="EC" id="4.3.2.10" evidence="11"/>
<evidence type="ECO:0000256" key="12">
    <source>
        <dbReference type="PIRSR" id="PIRSR000495-1"/>
    </source>
</evidence>
<evidence type="ECO:0000256" key="4">
    <source>
        <dbReference type="ARBA" id="ARBA00022801"/>
    </source>
</evidence>
<feature type="active site" evidence="11 12">
    <location>
        <position position="192"/>
    </location>
</feature>
<evidence type="ECO:0000256" key="5">
    <source>
        <dbReference type="ARBA" id="ARBA00022962"/>
    </source>
</evidence>
<evidence type="ECO:0000256" key="1">
    <source>
        <dbReference type="ARBA" id="ARBA00005091"/>
    </source>
</evidence>
<name>A0AAU7V5H8_9ACTO</name>
<proteinExistence type="inferred from homology"/>
<dbReference type="PANTHER" id="PTHR42701:SF1">
    <property type="entry name" value="IMIDAZOLE GLYCEROL PHOSPHATE SYNTHASE SUBUNIT HISH"/>
    <property type="match status" value="1"/>
</dbReference>
<dbReference type="Gene3D" id="3.40.50.880">
    <property type="match status" value="1"/>
</dbReference>
<comment type="catalytic activity">
    <reaction evidence="10 11">
        <text>L-glutamine + H2O = L-glutamate + NH4(+)</text>
        <dbReference type="Rhea" id="RHEA:15889"/>
        <dbReference type="ChEBI" id="CHEBI:15377"/>
        <dbReference type="ChEBI" id="CHEBI:28938"/>
        <dbReference type="ChEBI" id="CHEBI:29985"/>
        <dbReference type="ChEBI" id="CHEBI:58359"/>
        <dbReference type="EC" id="3.5.1.2"/>
    </reaction>
</comment>
<dbReference type="InterPro" id="IPR010139">
    <property type="entry name" value="Imidazole-glycPsynth_HisH"/>
</dbReference>
<sequence length="213" mass="22443">MSAPNIAVFDYGAGNVYSAVHALSRVGADAHLTQDPAELAQADGVLVPGVGAFGYVADRFRARGGERWLRSALEVGQPVLGVCVGMQILFEDSTELGEHRGLGALSGTVDRLPAPRLPHIGWASVVAPAQTQLLSGLDGAYFYFVHSYARLAGTPVTNLVHPDLPVAVAELSYGAPFAAAVESGSLWGTQFHPEKSGEPGLALLENWLRQISN</sequence>
<dbReference type="GO" id="GO:0004359">
    <property type="term" value="F:glutaminase activity"/>
    <property type="evidence" value="ECO:0007669"/>
    <property type="project" value="UniProtKB-EC"/>
</dbReference>
<keyword evidence="3 11" id="KW-0028">Amino-acid biosynthesis</keyword>
<keyword evidence="11" id="KW-0963">Cytoplasm</keyword>
<dbReference type="PIRSF" id="PIRSF000495">
    <property type="entry name" value="Amidotransf_hisH"/>
    <property type="match status" value="1"/>
</dbReference>
<dbReference type="EC" id="3.5.1.2" evidence="11"/>
<dbReference type="GO" id="GO:0016829">
    <property type="term" value="F:lyase activity"/>
    <property type="evidence" value="ECO:0007669"/>
    <property type="project" value="UniProtKB-KW"/>
</dbReference>
<evidence type="ECO:0000256" key="9">
    <source>
        <dbReference type="ARBA" id="ARBA00047838"/>
    </source>
</evidence>
<evidence type="ECO:0000256" key="11">
    <source>
        <dbReference type="HAMAP-Rule" id="MF_00278"/>
    </source>
</evidence>
<reference evidence="14" key="1">
    <citation type="submission" date="2023-11" db="EMBL/GenBank/DDBJ databases">
        <title>Scrofimicrobium hongkongense sp. nov., isolated from a patient with peritonitis.</title>
        <authorList>
            <person name="Lao H.Y."/>
            <person name="Wong A.Y.P."/>
            <person name="Ng T.L."/>
            <person name="Wong R.Y.L."/>
            <person name="Yau M.C.Y."/>
            <person name="Lam J.Y.W."/>
            <person name="Siu G.K.H."/>
        </authorList>
    </citation>
    <scope>NUCLEOTIDE SEQUENCE</scope>
    <source>
        <strain evidence="14">R131</strain>
    </source>
</reference>
<keyword evidence="6 11" id="KW-0368">Histidine biosynthesis</keyword>
<dbReference type="RefSeq" id="WP_350257550.1">
    <property type="nucleotide sequence ID" value="NZ_CP138335.1"/>
</dbReference>
<keyword evidence="4 11" id="KW-0378">Hydrolase</keyword>
<keyword evidence="5 11" id="KW-0315">Glutamine amidotransferase</keyword>